<dbReference type="EMBL" id="KV423950">
    <property type="protein sequence ID" value="KZT58519.1"/>
    <property type="molecule type" value="Genomic_DNA"/>
</dbReference>
<dbReference type="Proteomes" id="UP000076842">
    <property type="component" value="Unassembled WGS sequence"/>
</dbReference>
<protein>
    <submittedName>
        <fullName evidence="1">Uncharacterized protein</fullName>
    </submittedName>
</protein>
<evidence type="ECO:0000313" key="1">
    <source>
        <dbReference type="EMBL" id="KZT58519.1"/>
    </source>
</evidence>
<name>A0A165GV21_9BASI</name>
<keyword evidence="2" id="KW-1185">Reference proteome</keyword>
<dbReference type="AlphaFoldDB" id="A0A165GV21"/>
<accession>A0A165GV21</accession>
<proteinExistence type="predicted"/>
<sequence>MGIFDGLIDSVVDTFEGDIKAVTMLGKTAVAGVHDALGNAVEAAQLRKEVEDDGGIHVIGDMVKNRINVVKEAVNASSGLVNEVTKPLAGVEVPKI</sequence>
<reference evidence="1 2" key="1">
    <citation type="journal article" date="2016" name="Mol. Biol. Evol.">
        <title>Comparative Genomics of Early-Diverging Mushroom-Forming Fungi Provides Insights into the Origins of Lignocellulose Decay Capabilities.</title>
        <authorList>
            <person name="Nagy L.G."/>
            <person name="Riley R."/>
            <person name="Tritt A."/>
            <person name="Adam C."/>
            <person name="Daum C."/>
            <person name="Floudas D."/>
            <person name="Sun H."/>
            <person name="Yadav J.S."/>
            <person name="Pangilinan J."/>
            <person name="Larsson K.H."/>
            <person name="Matsuura K."/>
            <person name="Barry K."/>
            <person name="Labutti K."/>
            <person name="Kuo R."/>
            <person name="Ohm R.A."/>
            <person name="Bhattacharya S.S."/>
            <person name="Shirouzu T."/>
            <person name="Yoshinaga Y."/>
            <person name="Martin F.M."/>
            <person name="Grigoriev I.V."/>
            <person name="Hibbett D.S."/>
        </authorList>
    </citation>
    <scope>NUCLEOTIDE SEQUENCE [LARGE SCALE GENOMIC DNA]</scope>
    <source>
        <strain evidence="1 2">HHB12733</strain>
    </source>
</reference>
<organism evidence="1 2">
    <name type="scientific">Calocera cornea HHB12733</name>
    <dbReference type="NCBI Taxonomy" id="1353952"/>
    <lineage>
        <taxon>Eukaryota</taxon>
        <taxon>Fungi</taxon>
        <taxon>Dikarya</taxon>
        <taxon>Basidiomycota</taxon>
        <taxon>Agaricomycotina</taxon>
        <taxon>Dacrymycetes</taxon>
        <taxon>Dacrymycetales</taxon>
        <taxon>Dacrymycetaceae</taxon>
        <taxon>Calocera</taxon>
    </lineage>
</organism>
<gene>
    <name evidence="1" type="ORF">CALCODRAFT_494794</name>
</gene>
<dbReference type="InParanoid" id="A0A165GV21"/>
<evidence type="ECO:0000313" key="2">
    <source>
        <dbReference type="Proteomes" id="UP000076842"/>
    </source>
</evidence>